<feature type="compositionally biased region" description="Polar residues" evidence="1">
    <location>
        <begin position="194"/>
        <end position="209"/>
    </location>
</feature>
<evidence type="ECO:0008006" key="4">
    <source>
        <dbReference type="Google" id="ProtNLM"/>
    </source>
</evidence>
<proteinExistence type="predicted"/>
<feature type="region of interest" description="Disordered" evidence="1">
    <location>
        <begin position="502"/>
        <end position="521"/>
    </location>
</feature>
<feature type="region of interest" description="Disordered" evidence="1">
    <location>
        <begin position="187"/>
        <end position="212"/>
    </location>
</feature>
<reference evidence="2" key="2">
    <citation type="submission" date="2020-02" db="EMBL/GenBank/DDBJ databases">
        <title>Identification and distribution of gene clusters putatively required for synthesis of sphingolipid metabolism inhibitors in phylogenetically diverse species of the filamentous fungus Fusarium.</title>
        <authorList>
            <person name="Kim H.-S."/>
            <person name="Busman M."/>
            <person name="Brown D.W."/>
            <person name="Divon H."/>
            <person name="Uhlig S."/>
            <person name="Proctor R.H."/>
        </authorList>
    </citation>
    <scope>NUCLEOTIDE SEQUENCE</scope>
    <source>
        <strain evidence="2">NRRL 25174</strain>
    </source>
</reference>
<feature type="compositionally biased region" description="Basic and acidic residues" evidence="1">
    <location>
        <begin position="32"/>
        <end position="46"/>
    </location>
</feature>
<evidence type="ECO:0000313" key="2">
    <source>
        <dbReference type="EMBL" id="KAF4340765.1"/>
    </source>
</evidence>
<gene>
    <name evidence="2" type="ORF">FBEOM_5326</name>
</gene>
<evidence type="ECO:0000256" key="1">
    <source>
        <dbReference type="SAM" id="MobiDB-lite"/>
    </source>
</evidence>
<organism evidence="2 3">
    <name type="scientific">Fusarium beomiforme</name>
    <dbReference type="NCBI Taxonomy" id="44412"/>
    <lineage>
        <taxon>Eukaryota</taxon>
        <taxon>Fungi</taxon>
        <taxon>Dikarya</taxon>
        <taxon>Ascomycota</taxon>
        <taxon>Pezizomycotina</taxon>
        <taxon>Sordariomycetes</taxon>
        <taxon>Hypocreomycetidae</taxon>
        <taxon>Hypocreales</taxon>
        <taxon>Nectriaceae</taxon>
        <taxon>Fusarium</taxon>
        <taxon>Fusarium burgessii species complex</taxon>
    </lineage>
</organism>
<feature type="compositionally biased region" description="Polar residues" evidence="1">
    <location>
        <begin position="1"/>
        <end position="16"/>
    </location>
</feature>
<name>A0A9P5DZ37_9HYPO</name>
<keyword evidence="3" id="KW-1185">Reference proteome</keyword>
<dbReference type="Proteomes" id="UP000730481">
    <property type="component" value="Unassembled WGS sequence"/>
</dbReference>
<comment type="caution">
    <text evidence="2">The sequence shown here is derived from an EMBL/GenBank/DDBJ whole genome shotgun (WGS) entry which is preliminary data.</text>
</comment>
<protein>
    <recommendedName>
        <fullName evidence="4">MACPF domain-containing protein</fullName>
    </recommendedName>
</protein>
<evidence type="ECO:0000313" key="3">
    <source>
        <dbReference type="Proteomes" id="UP000730481"/>
    </source>
</evidence>
<reference evidence="2" key="1">
    <citation type="journal article" date="2017" name="Mycologia">
        <title>Fusarium algeriense, sp. nov., a novel toxigenic crown rot pathogen of durum wheat from Algeria is nested in the Fusarium burgessii species complex.</title>
        <authorList>
            <person name="Laraba I."/>
            <person name="Keddad A."/>
            <person name="Boureghda H."/>
            <person name="Abdallah N."/>
            <person name="Vaughan M.M."/>
            <person name="Proctor R.H."/>
            <person name="Busman M."/>
            <person name="O'Donnell K."/>
        </authorList>
    </citation>
    <scope>NUCLEOTIDE SEQUENCE</scope>
    <source>
        <strain evidence="2">NRRL 25174</strain>
    </source>
</reference>
<dbReference type="AlphaFoldDB" id="A0A9P5DZ37"/>
<dbReference type="EMBL" id="PVQB02000224">
    <property type="protein sequence ID" value="KAF4340765.1"/>
    <property type="molecule type" value="Genomic_DNA"/>
</dbReference>
<feature type="compositionally biased region" description="Basic and acidic residues" evidence="1">
    <location>
        <begin position="504"/>
        <end position="518"/>
    </location>
</feature>
<sequence>MSTSNKPETKPQSSVSVPRDEKDSNKPTSIGTEKDDDKTPEPEKQESVLSGIAKAANGSQPRANALTKPFIDILEAPPFMFNTARFVGGEEAIKTTGSILSQTLSKKLGTKTKARDLTLAALRKMIPDMSRYTRSDKFCTSKGVFVDDESITITEYLAIDGAKVDDATGVPVLSFFYRATSSRAAQSLGEDAQPVNSEPASQSSATGPITTEAPKVELDYTFEKGPALINNAEYAPDSGSGENMGAGSLNENEWALVLRNSGVFYGWVVAPGTKQVVRAPKAAFQLRSKENTDPVTSIPDVAAPEEATPAQEELPVVSIPPKVAMGIPSFQVNDDSHIEITAHSDDFTYSMARSDFQTQSLETSASAQGWGVSASVSAGFASNKASTSKVASSSSESTLIARYLFPRCDVSLWPGDLEPTPELAELVRVIRSSKDIRALRRLHAEFGNLFCRHVTLGGRLMSTKVVKITDSKSMNEHKESFKLSVGASVSASFAGFGGGVSVKSDQERGSTNLEERSSRSQQEALAFEAVGGDTILATNPTLWAPTVGDHARWRVINRDGYCSLVEILSGIPGYAAVQSWFVQAVPALSRYLTLDEAQECKVRFNVLSPLNEDLIAPRLTTVGKENEFWKRFDTEDKTPIFSPSEYRGPAIYGYDNSFIGINKYNSGYNADFLKTEWSIVAPFENELKHGTRVIIRSCPFDSAEASCHMVVFRNAQGEFLPGMSNSDAYQYWRILKVDPSKKHIAAGDEVTLSWNFHDQTSGWRDFLSDTFGRRQGNGPAQTADRLMLKVPWPRFENAGKPTSMLMSGESGDWKGVNVEYNHQEWQIGYYLQDVRLRIDRVGNNGYGDAGDSLLNLSQGKLGLGQASDLAGGFSKSAFWFGLN</sequence>
<dbReference type="OrthoDB" id="2562973at2759"/>
<accession>A0A9P5DZ37</accession>
<feature type="region of interest" description="Disordered" evidence="1">
    <location>
        <begin position="1"/>
        <end position="48"/>
    </location>
</feature>